<feature type="compositionally biased region" description="Polar residues" evidence="1">
    <location>
        <begin position="55"/>
        <end position="74"/>
    </location>
</feature>
<sequence length="296" mass="31860">MHKMAHASTLTLHVHPHRTPTQRHRRGGASYIQSPPQGEAHSDDRSSACLDQDDQPSPSGTSGQSVLLPQAQPTTEPPPSGNTSTAPTQRAHATVPRTRQSAVCPPLEGPQATPQTQGNHGPGVSGSGHTVQGTEAQDNREAGRTAVRQGEDRPREPTLQEALTNILGAHHHSQETMGQILAKLQETQRLQERQYLGIRDDLKHFYTILVTIAGVLADMVETMGEAVAQQLAPQTSQNDEQPSTSTGASGQEAPPQEQQATSTPPPAEGEPPCKRSLQSRQKPENIAKPRQEIRLS</sequence>
<accession>A0AAV7T586</accession>
<organism evidence="2 3">
    <name type="scientific">Pleurodeles waltl</name>
    <name type="common">Iberian ribbed newt</name>
    <dbReference type="NCBI Taxonomy" id="8319"/>
    <lineage>
        <taxon>Eukaryota</taxon>
        <taxon>Metazoa</taxon>
        <taxon>Chordata</taxon>
        <taxon>Craniata</taxon>
        <taxon>Vertebrata</taxon>
        <taxon>Euteleostomi</taxon>
        <taxon>Amphibia</taxon>
        <taxon>Batrachia</taxon>
        <taxon>Caudata</taxon>
        <taxon>Salamandroidea</taxon>
        <taxon>Salamandridae</taxon>
        <taxon>Pleurodelinae</taxon>
        <taxon>Pleurodeles</taxon>
    </lineage>
</organism>
<protein>
    <submittedName>
        <fullName evidence="2">Uncharacterized protein</fullName>
    </submittedName>
</protein>
<feature type="compositionally biased region" description="Basic and acidic residues" evidence="1">
    <location>
        <begin position="281"/>
        <end position="296"/>
    </location>
</feature>
<name>A0AAV7T586_PLEWA</name>
<evidence type="ECO:0000256" key="1">
    <source>
        <dbReference type="SAM" id="MobiDB-lite"/>
    </source>
</evidence>
<gene>
    <name evidence="2" type="ORF">NDU88_003131</name>
</gene>
<feature type="compositionally biased region" description="Polar residues" evidence="1">
    <location>
        <begin position="127"/>
        <end position="136"/>
    </location>
</feature>
<proteinExistence type="predicted"/>
<dbReference type="EMBL" id="JANPWB010000007">
    <property type="protein sequence ID" value="KAJ1171266.1"/>
    <property type="molecule type" value="Genomic_DNA"/>
</dbReference>
<evidence type="ECO:0000313" key="3">
    <source>
        <dbReference type="Proteomes" id="UP001066276"/>
    </source>
</evidence>
<feature type="region of interest" description="Disordered" evidence="1">
    <location>
        <begin position="1"/>
        <end position="156"/>
    </location>
</feature>
<keyword evidence="3" id="KW-1185">Reference proteome</keyword>
<feature type="compositionally biased region" description="Polar residues" evidence="1">
    <location>
        <begin position="231"/>
        <end position="249"/>
    </location>
</feature>
<feature type="compositionally biased region" description="Basic and acidic residues" evidence="1">
    <location>
        <begin position="137"/>
        <end position="156"/>
    </location>
</feature>
<dbReference type="AlphaFoldDB" id="A0AAV7T586"/>
<reference evidence="2" key="1">
    <citation type="journal article" date="2022" name="bioRxiv">
        <title>Sequencing and chromosome-scale assembly of the giantPleurodeles waltlgenome.</title>
        <authorList>
            <person name="Brown T."/>
            <person name="Elewa A."/>
            <person name="Iarovenko S."/>
            <person name="Subramanian E."/>
            <person name="Araus A.J."/>
            <person name="Petzold A."/>
            <person name="Susuki M."/>
            <person name="Suzuki K.-i.T."/>
            <person name="Hayashi T."/>
            <person name="Toyoda A."/>
            <person name="Oliveira C."/>
            <person name="Osipova E."/>
            <person name="Leigh N.D."/>
            <person name="Simon A."/>
            <person name="Yun M.H."/>
        </authorList>
    </citation>
    <scope>NUCLEOTIDE SEQUENCE</scope>
    <source>
        <strain evidence="2">20211129_DDA</strain>
        <tissue evidence="2">Liver</tissue>
    </source>
</reference>
<dbReference type="Proteomes" id="UP001066276">
    <property type="component" value="Chromosome 4_1"/>
</dbReference>
<evidence type="ECO:0000313" key="2">
    <source>
        <dbReference type="EMBL" id="KAJ1171266.1"/>
    </source>
</evidence>
<feature type="region of interest" description="Disordered" evidence="1">
    <location>
        <begin position="231"/>
        <end position="296"/>
    </location>
</feature>
<feature type="compositionally biased region" description="Basic residues" evidence="1">
    <location>
        <begin position="14"/>
        <end position="27"/>
    </location>
</feature>
<comment type="caution">
    <text evidence="2">The sequence shown here is derived from an EMBL/GenBank/DDBJ whole genome shotgun (WGS) entry which is preliminary data.</text>
</comment>